<dbReference type="InterPro" id="IPR001647">
    <property type="entry name" value="HTH_TetR"/>
</dbReference>
<dbReference type="Proteomes" id="UP000194761">
    <property type="component" value="Unassembled WGS sequence"/>
</dbReference>
<evidence type="ECO:0000313" key="6">
    <source>
        <dbReference type="Proteomes" id="UP000194761"/>
    </source>
</evidence>
<feature type="region of interest" description="Disordered" evidence="3">
    <location>
        <begin position="1"/>
        <end position="50"/>
    </location>
</feature>
<dbReference type="PANTHER" id="PTHR30055:SF235">
    <property type="entry name" value="TRANSCRIPTIONAL REGULATORY PROTEIN"/>
    <property type="match status" value="1"/>
</dbReference>
<dbReference type="AlphaFoldDB" id="A0A243RW46"/>
<dbReference type="GO" id="GO:0003700">
    <property type="term" value="F:DNA-binding transcription factor activity"/>
    <property type="evidence" value="ECO:0007669"/>
    <property type="project" value="TreeGrafter"/>
</dbReference>
<feature type="DNA-binding region" description="H-T-H motif" evidence="2">
    <location>
        <begin position="70"/>
        <end position="89"/>
    </location>
</feature>
<keyword evidence="1 2" id="KW-0238">DNA-binding</keyword>
<evidence type="ECO:0000256" key="2">
    <source>
        <dbReference type="PROSITE-ProRule" id="PRU00335"/>
    </source>
</evidence>
<dbReference type="InterPro" id="IPR041678">
    <property type="entry name" value="TetR_C_16"/>
</dbReference>
<dbReference type="PROSITE" id="PS50977">
    <property type="entry name" value="HTH_TETR_2"/>
    <property type="match status" value="1"/>
</dbReference>
<evidence type="ECO:0000259" key="4">
    <source>
        <dbReference type="PROSITE" id="PS50977"/>
    </source>
</evidence>
<feature type="domain" description="HTH tetR-type" evidence="4">
    <location>
        <begin position="47"/>
        <end position="107"/>
    </location>
</feature>
<dbReference type="Pfam" id="PF00440">
    <property type="entry name" value="TetR_N"/>
    <property type="match status" value="1"/>
</dbReference>
<comment type="caution">
    <text evidence="5">The sequence shown here is derived from an EMBL/GenBank/DDBJ whole genome shotgun (WGS) entry which is preliminary data.</text>
</comment>
<dbReference type="SUPFAM" id="SSF48498">
    <property type="entry name" value="Tetracyclin repressor-like, C-terminal domain"/>
    <property type="match status" value="1"/>
</dbReference>
<feature type="compositionally biased region" description="Basic and acidic residues" evidence="3">
    <location>
        <begin position="24"/>
        <end position="37"/>
    </location>
</feature>
<dbReference type="EMBL" id="NGFP01000008">
    <property type="protein sequence ID" value="OUC99414.1"/>
    <property type="molecule type" value="Genomic_DNA"/>
</dbReference>
<dbReference type="InterPro" id="IPR036271">
    <property type="entry name" value="Tet_transcr_reg_TetR-rel_C_sf"/>
</dbReference>
<accession>A0A243RW46</accession>
<dbReference type="PANTHER" id="PTHR30055">
    <property type="entry name" value="HTH-TYPE TRANSCRIPTIONAL REGULATOR RUTR"/>
    <property type="match status" value="1"/>
</dbReference>
<protein>
    <submittedName>
        <fullName evidence="5">TetR family transcriptional regulator</fullName>
    </submittedName>
</protein>
<evidence type="ECO:0000313" key="5">
    <source>
        <dbReference type="EMBL" id="OUC99414.1"/>
    </source>
</evidence>
<proteinExistence type="predicted"/>
<keyword evidence="6" id="KW-1185">Reference proteome</keyword>
<dbReference type="GO" id="GO:0000976">
    <property type="term" value="F:transcription cis-regulatory region binding"/>
    <property type="evidence" value="ECO:0007669"/>
    <property type="project" value="TreeGrafter"/>
</dbReference>
<evidence type="ECO:0000256" key="1">
    <source>
        <dbReference type="ARBA" id="ARBA00023125"/>
    </source>
</evidence>
<gene>
    <name evidence="5" type="ORF">CA984_03305</name>
</gene>
<sequence>MSERSADDAGERPVSGRPTGEQPVSERPESERPESGRRRPGRRPGSADTRGQILAAARETFSEKGFDKATIRGIARQSGVDPALVHHYFASKEGMFVAAMELPVNPDEVIPTIMNGPREEIGERLTRFVLTMTSEAEARQPVLALVRTAMTNDRVVSMVREFLTHALVNRVAEGLGIPPIRMEAAFAQLFGVVLMRYVVKLEPLASAEIEELVELLAPTVQRYLDGS</sequence>
<feature type="compositionally biased region" description="Basic and acidic residues" evidence="3">
    <location>
        <begin position="1"/>
        <end position="11"/>
    </location>
</feature>
<dbReference type="Pfam" id="PF17920">
    <property type="entry name" value="TetR_C_16"/>
    <property type="match status" value="1"/>
</dbReference>
<name>A0A243RW46_9ACTN</name>
<dbReference type="Gene3D" id="1.10.10.60">
    <property type="entry name" value="Homeodomain-like"/>
    <property type="match status" value="1"/>
</dbReference>
<dbReference type="InterPro" id="IPR009057">
    <property type="entry name" value="Homeodomain-like_sf"/>
</dbReference>
<dbReference type="PRINTS" id="PR00455">
    <property type="entry name" value="HTHTETR"/>
</dbReference>
<dbReference type="Gene3D" id="1.10.357.10">
    <property type="entry name" value="Tetracycline Repressor, domain 2"/>
    <property type="match status" value="1"/>
</dbReference>
<dbReference type="RefSeq" id="WP_086567887.1">
    <property type="nucleotide sequence ID" value="NZ_NGFP01000008.1"/>
</dbReference>
<organism evidence="5 6">
    <name type="scientific">Streptosporangium minutum</name>
    <dbReference type="NCBI Taxonomy" id="569862"/>
    <lineage>
        <taxon>Bacteria</taxon>
        <taxon>Bacillati</taxon>
        <taxon>Actinomycetota</taxon>
        <taxon>Actinomycetes</taxon>
        <taxon>Streptosporangiales</taxon>
        <taxon>Streptosporangiaceae</taxon>
        <taxon>Streptosporangium</taxon>
    </lineage>
</organism>
<dbReference type="InterPro" id="IPR050109">
    <property type="entry name" value="HTH-type_TetR-like_transc_reg"/>
</dbReference>
<reference evidence="5 6" key="1">
    <citation type="submission" date="2017-05" db="EMBL/GenBank/DDBJ databases">
        <title>Biotechnological potential of actinobacteria isolated from South African environments.</title>
        <authorList>
            <person name="Le Roes-Hill M."/>
            <person name="Prins A."/>
            <person name="Durrell K.A."/>
        </authorList>
    </citation>
    <scope>NUCLEOTIDE SEQUENCE [LARGE SCALE GENOMIC DNA]</scope>
    <source>
        <strain evidence="5">M26</strain>
    </source>
</reference>
<evidence type="ECO:0000256" key="3">
    <source>
        <dbReference type="SAM" id="MobiDB-lite"/>
    </source>
</evidence>
<dbReference type="SUPFAM" id="SSF46689">
    <property type="entry name" value="Homeodomain-like"/>
    <property type="match status" value="1"/>
</dbReference>